<dbReference type="Pfam" id="PF00144">
    <property type="entry name" value="Beta-lactamase"/>
    <property type="match status" value="1"/>
</dbReference>
<keyword evidence="3" id="KW-0378">Hydrolase</keyword>
<feature type="signal peptide" evidence="1">
    <location>
        <begin position="1"/>
        <end position="20"/>
    </location>
</feature>
<reference evidence="4" key="1">
    <citation type="journal article" date="2019" name="Int. J. Syst. Evol. Microbiol.">
        <title>The Global Catalogue of Microorganisms (GCM) 10K type strain sequencing project: providing services to taxonomists for standard genome sequencing and annotation.</title>
        <authorList>
            <consortium name="The Broad Institute Genomics Platform"/>
            <consortium name="The Broad Institute Genome Sequencing Center for Infectious Disease"/>
            <person name="Wu L."/>
            <person name="Ma J."/>
        </authorList>
    </citation>
    <scope>NUCLEOTIDE SEQUENCE [LARGE SCALE GENOMIC DNA]</scope>
    <source>
        <strain evidence="4">KCTC 42498</strain>
    </source>
</reference>
<dbReference type="Proteomes" id="UP001597544">
    <property type="component" value="Unassembled WGS sequence"/>
</dbReference>
<dbReference type="Gene3D" id="3.40.710.10">
    <property type="entry name" value="DD-peptidase/beta-lactamase superfamily"/>
    <property type="match status" value="1"/>
</dbReference>
<protein>
    <submittedName>
        <fullName evidence="3">Serine hydrolase domain-containing protein</fullName>
        <ecNumber evidence="3">3.-.-.-</ecNumber>
    </submittedName>
</protein>
<dbReference type="PANTHER" id="PTHR43283">
    <property type="entry name" value="BETA-LACTAMASE-RELATED"/>
    <property type="match status" value="1"/>
</dbReference>
<sequence>MKKIIIAASIFLASLSTALASSDTTVLNIMKEFNIPGLSYAVVKNGKVVQKGYYGKANVELNVPLTEQNVFPIFSTTKAITGIAAMKLIEEGKLKLDDKIGKYLEGLPAQWENITVYQLLTLTSGLPDVVVEQKPGYTMAWVTENEQDLIKSLSALPMQFVPGESWHYNQTSLSLLGLIIRKVTGNEYSNYVQNAVLNPLNMKSARFGDVWKVVDNRVTNYGIKKNGELMTWNTYHYPDFALPNAGLNLGLEDMVKFCNGITSNKILKEENQRKVYTVAKLNNNKDNLLGEGVGFGMGWMVMDMNGVKAYGMSGGAATGFLIFPEQKLSVILLTNASGIDVEGLIMRIASPHLIVK</sequence>
<dbReference type="EMBL" id="JBHULU010000015">
    <property type="protein sequence ID" value="MFD2514691.1"/>
    <property type="molecule type" value="Genomic_DNA"/>
</dbReference>
<dbReference type="GO" id="GO:0016787">
    <property type="term" value="F:hydrolase activity"/>
    <property type="evidence" value="ECO:0007669"/>
    <property type="project" value="UniProtKB-KW"/>
</dbReference>
<comment type="caution">
    <text evidence="3">The sequence shown here is derived from an EMBL/GenBank/DDBJ whole genome shotgun (WGS) entry which is preliminary data.</text>
</comment>
<proteinExistence type="predicted"/>
<keyword evidence="4" id="KW-1185">Reference proteome</keyword>
<evidence type="ECO:0000259" key="2">
    <source>
        <dbReference type="Pfam" id="PF00144"/>
    </source>
</evidence>
<feature type="domain" description="Beta-lactamase-related" evidence="2">
    <location>
        <begin position="28"/>
        <end position="338"/>
    </location>
</feature>
<dbReference type="SUPFAM" id="SSF56601">
    <property type="entry name" value="beta-lactamase/transpeptidase-like"/>
    <property type="match status" value="1"/>
</dbReference>
<dbReference type="InterPro" id="IPR012338">
    <property type="entry name" value="Beta-lactam/transpept-like"/>
</dbReference>
<keyword evidence="1" id="KW-0732">Signal</keyword>
<evidence type="ECO:0000313" key="4">
    <source>
        <dbReference type="Proteomes" id="UP001597544"/>
    </source>
</evidence>
<dbReference type="RefSeq" id="WP_377507814.1">
    <property type="nucleotide sequence ID" value="NZ_JBHULU010000015.1"/>
</dbReference>
<dbReference type="EC" id="3.-.-.-" evidence="3"/>
<evidence type="ECO:0000313" key="3">
    <source>
        <dbReference type="EMBL" id="MFD2514691.1"/>
    </source>
</evidence>
<feature type="chain" id="PRO_5045064876" evidence="1">
    <location>
        <begin position="21"/>
        <end position="356"/>
    </location>
</feature>
<dbReference type="InterPro" id="IPR050789">
    <property type="entry name" value="Diverse_Enzym_Activities"/>
</dbReference>
<accession>A0ABW5IM50</accession>
<dbReference type="InterPro" id="IPR001466">
    <property type="entry name" value="Beta-lactam-related"/>
</dbReference>
<name>A0ABW5IM50_9BACT</name>
<organism evidence="3 4">
    <name type="scientific">Pontibacter locisalis</name>
    <dbReference type="NCBI Taxonomy" id="1719035"/>
    <lineage>
        <taxon>Bacteria</taxon>
        <taxon>Pseudomonadati</taxon>
        <taxon>Bacteroidota</taxon>
        <taxon>Cytophagia</taxon>
        <taxon>Cytophagales</taxon>
        <taxon>Hymenobacteraceae</taxon>
        <taxon>Pontibacter</taxon>
    </lineage>
</organism>
<gene>
    <name evidence="3" type="ORF">ACFSRY_12515</name>
</gene>
<evidence type="ECO:0000256" key="1">
    <source>
        <dbReference type="SAM" id="SignalP"/>
    </source>
</evidence>